<organism evidence="1 2">
    <name type="scientific">Pseudomonas zhanjiangensis</name>
    <dbReference type="NCBI Taxonomy" id="3239015"/>
    <lineage>
        <taxon>Bacteria</taxon>
        <taxon>Pseudomonadati</taxon>
        <taxon>Pseudomonadota</taxon>
        <taxon>Gammaproteobacteria</taxon>
        <taxon>Pseudomonadales</taxon>
        <taxon>Pseudomonadaceae</taxon>
        <taxon>Pseudomonas</taxon>
    </lineage>
</organism>
<name>A0ABV3YSM7_9PSED</name>
<gene>
    <name evidence="1" type="ORF">AB5S05_08840</name>
</gene>
<proteinExistence type="predicted"/>
<accession>A0ABV3YSM7</accession>
<dbReference type="EMBL" id="JBFTEG010000005">
    <property type="protein sequence ID" value="MEX6502164.1"/>
    <property type="molecule type" value="Genomic_DNA"/>
</dbReference>
<evidence type="ECO:0000313" key="2">
    <source>
        <dbReference type="Proteomes" id="UP001560296"/>
    </source>
</evidence>
<protein>
    <submittedName>
        <fullName evidence="1">Capsule biosynthesis protein</fullName>
    </submittedName>
</protein>
<dbReference type="RefSeq" id="WP_369287131.1">
    <property type="nucleotide sequence ID" value="NZ_JBFTEG010000005.1"/>
</dbReference>
<comment type="caution">
    <text evidence="1">The sequence shown here is derived from an EMBL/GenBank/DDBJ whole genome shotgun (WGS) entry which is preliminary data.</text>
</comment>
<evidence type="ECO:0000313" key="1">
    <source>
        <dbReference type="EMBL" id="MEX6502164.1"/>
    </source>
</evidence>
<dbReference type="Proteomes" id="UP001560296">
    <property type="component" value="Unassembled WGS sequence"/>
</dbReference>
<reference evidence="1 2" key="1">
    <citation type="submission" date="2024-07" db="EMBL/GenBank/DDBJ databases">
        <authorList>
            <person name="Li M."/>
        </authorList>
    </citation>
    <scope>NUCLEOTIDE SEQUENCE [LARGE SCALE GENOMIC DNA]</scope>
    <source>
        <strain evidence="1 2">25A3E</strain>
    </source>
</reference>
<keyword evidence="2" id="KW-1185">Reference proteome</keyword>
<sequence>MKVGFVNVFSFRPHVEHLYYLSTLLKQVGHGVFFLTCDASVTNCYARAIKGTSKLKECPKCMLGGVRSYPVGPVTSFSAAGESSDLDRAVLDRLALSSSCTLNRTESESEWNEPEVVVVRKSLHDPIAIAYQSALRWIEDNKLDAVVCFNGRMDLTRAVTYACEQAGIPFVTHERTWFGDGLQLIPNANCLSLKALSEMVKEFDDKPLTAVQAKLAGKLAGERFLQRNSLEWRLYNQNPEPAPWPLETAGPRVLVLPSSKNEFAGHDEWKSGWEDNTQALDDLFEAFSISPEQVVVRCHPNWAENIGQVVGDRSLALYRNWTQKRGIYCISSEQKASTYDLIQQADIVVMNGGSSAVEAGVCGKQVICMGPSTYQNAGFVRVFRNRDELSRPDALVPLDADVVIRKTLRFLYLRSHRFAQYVDYVRAIETTRYAYFEGADPERLISMLKTGLMAADDPSYSVDGLEEDKIVEALKRKEWGRLADFEVPRPILKPLKIGRRVGLRWVDGVRAKMPRGDRG</sequence>
<dbReference type="SUPFAM" id="SSF53756">
    <property type="entry name" value="UDP-Glycosyltransferase/glycogen phosphorylase"/>
    <property type="match status" value="1"/>
</dbReference>